<dbReference type="EMBL" id="MWBQ01000018">
    <property type="protein sequence ID" value="OQA61452.1"/>
    <property type="molecule type" value="Genomic_DNA"/>
</dbReference>
<reference evidence="1" key="1">
    <citation type="submission" date="2017-02" db="EMBL/GenBank/DDBJ databases">
        <title>Delving into the versatile metabolic prowess of the omnipresent phylum Bacteroidetes.</title>
        <authorList>
            <person name="Nobu M.K."/>
            <person name="Mei R."/>
            <person name="Narihiro T."/>
            <person name="Kuroda K."/>
            <person name="Liu W.-T."/>
        </authorList>
    </citation>
    <scope>NUCLEOTIDE SEQUENCE</scope>
    <source>
        <strain evidence="1">ADurb.Bin276</strain>
    </source>
</reference>
<gene>
    <name evidence="1" type="ORF">BWY41_00132</name>
</gene>
<sequence length="66" mass="7678">MSYLAEDQGIVELAREKIRFMDEEKIRVRKLSDGGHLVKFIVRVEDLNKKRLMVSKTDEANVNTTI</sequence>
<proteinExistence type="predicted"/>
<accession>A0A1V5T5E5</accession>
<protein>
    <submittedName>
        <fullName evidence="1">Uncharacterized protein</fullName>
    </submittedName>
</protein>
<comment type="caution">
    <text evidence="1">The sequence shown here is derived from an EMBL/GenBank/DDBJ whole genome shotgun (WGS) entry which is preliminary data.</text>
</comment>
<organism evidence="1">
    <name type="scientific">Candidatus Atribacter allofermentans</name>
    <dbReference type="NCBI Taxonomy" id="1852833"/>
    <lineage>
        <taxon>Bacteria</taxon>
        <taxon>Pseudomonadati</taxon>
        <taxon>Atribacterota</taxon>
        <taxon>Atribacteria</taxon>
        <taxon>Atribacterales</taxon>
        <taxon>Atribacteraceae</taxon>
        <taxon>Atribacter</taxon>
    </lineage>
</organism>
<name>A0A1V5T5E5_9BACT</name>
<dbReference type="Proteomes" id="UP000485569">
    <property type="component" value="Unassembled WGS sequence"/>
</dbReference>
<evidence type="ECO:0000313" key="1">
    <source>
        <dbReference type="EMBL" id="OQA61452.1"/>
    </source>
</evidence>
<dbReference type="AlphaFoldDB" id="A0A1V5T5E5"/>